<dbReference type="PANTHER" id="PTHR30004:SF6">
    <property type="entry name" value="D-THREONATE 4-PHOSPHATE DEHYDROGENASE"/>
    <property type="match status" value="1"/>
</dbReference>
<evidence type="ECO:0000313" key="5">
    <source>
        <dbReference type="Proteomes" id="UP001403385"/>
    </source>
</evidence>
<dbReference type="PANTHER" id="PTHR30004">
    <property type="entry name" value="4-HYDROXYTHREONINE-4-PHOSPHATE DEHYDROGENASE"/>
    <property type="match status" value="1"/>
</dbReference>
<dbReference type="GO" id="GO:0050570">
    <property type="term" value="F:4-hydroxythreonine-4-phosphate dehydrogenase activity"/>
    <property type="evidence" value="ECO:0007669"/>
    <property type="project" value="UniProtKB-EC"/>
</dbReference>
<dbReference type="GO" id="GO:0051287">
    <property type="term" value="F:NAD binding"/>
    <property type="evidence" value="ECO:0007669"/>
    <property type="project" value="InterPro"/>
</dbReference>
<dbReference type="EMBL" id="JBDKWZ010000006">
    <property type="protein sequence ID" value="MEN7548678.1"/>
    <property type="molecule type" value="Genomic_DNA"/>
</dbReference>
<dbReference type="SUPFAM" id="SSF53659">
    <property type="entry name" value="Isocitrate/Isopropylmalate dehydrogenase-like"/>
    <property type="match status" value="1"/>
</dbReference>
<keyword evidence="3" id="KW-0520">NAD</keyword>
<reference evidence="4 5" key="1">
    <citation type="submission" date="2024-04" db="EMBL/GenBank/DDBJ databases">
        <title>Novel genus in family Flammeovirgaceae.</title>
        <authorList>
            <person name="Nguyen T.H."/>
            <person name="Vuong T.Q."/>
            <person name="Le H."/>
            <person name="Kim S.-G."/>
        </authorList>
    </citation>
    <scope>NUCLEOTIDE SEQUENCE [LARGE SCALE GENOMIC DNA]</scope>
    <source>
        <strain evidence="4 5">JCM 23209</strain>
    </source>
</reference>
<name>A0AAW9S468_9BACT</name>
<gene>
    <name evidence="4" type="primary">pdxA</name>
    <name evidence="4" type="ORF">AAG747_12205</name>
</gene>
<dbReference type="GO" id="GO:0046872">
    <property type="term" value="F:metal ion binding"/>
    <property type="evidence" value="ECO:0007669"/>
    <property type="project" value="UniProtKB-KW"/>
</dbReference>
<dbReference type="Pfam" id="PF04166">
    <property type="entry name" value="PdxA"/>
    <property type="match status" value="1"/>
</dbReference>
<sequence>MANKQRKSQKPRIGITIGDINGIGPEIIIKVLQDKRIANLITPIIYGSGKVLTKYKRLLNLEEFSYHQYNTNSYLNEKKPNVVNCWHDSAEIQPGKVVEQAGKYALQAMQRATEDLRNDFLDAVVTCPINKANMPKDEFPFKGHTDYYTSEFEAQNSLMVMCSEQLKIAVLTDHIPLTEVKKFVTRERLINKVEVLEKMLKDDFGIQKPKIAVLGLNPHAGEEGLLGNEEQEVISPTLSELHKKGHLVFGPYPADGFFASLTHQKFDAVLAMYHDQGLIPFKILAFEEGVNYTAGLPIVRTSPDHGTAYNIAGKGIAHEGSLREAIFMAHNIVRNREDKIERKIRVNVDAELKKDSKDTVQN</sequence>
<comment type="caution">
    <text evidence="4">The sequence shown here is derived from an EMBL/GenBank/DDBJ whole genome shotgun (WGS) entry which is preliminary data.</text>
</comment>
<dbReference type="NCBIfam" id="TIGR00557">
    <property type="entry name" value="pdxA"/>
    <property type="match status" value="1"/>
</dbReference>
<keyword evidence="1" id="KW-0479">Metal-binding</keyword>
<keyword evidence="2 4" id="KW-0560">Oxidoreductase</keyword>
<dbReference type="AlphaFoldDB" id="A0AAW9S468"/>
<proteinExistence type="predicted"/>
<evidence type="ECO:0000256" key="2">
    <source>
        <dbReference type="ARBA" id="ARBA00023002"/>
    </source>
</evidence>
<dbReference type="InterPro" id="IPR005255">
    <property type="entry name" value="PdxA_fam"/>
</dbReference>
<dbReference type="RefSeq" id="WP_346821455.1">
    <property type="nucleotide sequence ID" value="NZ_JBDKWZ010000006.1"/>
</dbReference>
<keyword evidence="5" id="KW-1185">Reference proteome</keyword>
<evidence type="ECO:0000256" key="3">
    <source>
        <dbReference type="ARBA" id="ARBA00023027"/>
    </source>
</evidence>
<dbReference type="Gene3D" id="3.40.718.10">
    <property type="entry name" value="Isopropylmalate Dehydrogenase"/>
    <property type="match status" value="1"/>
</dbReference>
<evidence type="ECO:0000256" key="1">
    <source>
        <dbReference type="ARBA" id="ARBA00022723"/>
    </source>
</evidence>
<evidence type="ECO:0000313" key="4">
    <source>
        <dbReference type="EMBL" id="MEN7548678.1"/>
    </source>
</evidence>
<accession>A0AAW9S468</accession>
<organism evidence="4 5">
    <name type="scientific">Rapidithrix thailandica</name>
    <dbReference type="NCBI Taxonomy" id="413964"/>
    <lineage>
        <taxon>Bacteria</taxon>
        <taxon>Pseudomonadati</taxon>
        <taxon>Bacteroidota</taxon>
        <taxon>Cytophagia</taxon>
        <taxon>Cytophagales</taxon>
        <taxon>Flammeovirgaceae</taxon>
        <taxon>Rapidithrix</taxon>
    </lineage>
</organism>
<protein>
    <submittedName>
        <fullName evidence="4">4-hydroxythreonine-4-phosphate dehydrogenase PdxA</fullName>
        <ecNumber evidence="4">1.1.1.262</ecNumber>
    </submittedName>
</protein>
<dbReference type="EC" id="1.1.1.262" evidence="4"/>
<dbReference type="Proteomes" id="UP001403385">
    <property type="component" value="Unassembled WGS sequence"/>
</dbReference>